<organism evidence="1 2">
    <name type="scientific">Ensifer oleiphilus</name>
    <dbReference type="NCBI Taxonomy" id="2742698"/>
    <lineage>
        <taxon>Bacteria</taxon>
        <taxon>Pseudomonadati</taxon>
        <taxon>Pseudomonadota</taxon>
        <taxon>Alphaproteobacteria</taxon>
        <taxon>Hyphomicrobiales</taxon>
        <taxon>Rhizobiaceae</taxon>
        <taxon>Sinorhizobium/Ensifer group</taxon>
        <taxon>Ensifer</taxon>
    </lineage>
</organism>
<sequence length="88" mass="9749">MTVKKSLCRLPSKLDKQGPAIRTHALEAVLELCHAYNLAVVDLHNLQVEKNPRKEAIGKLEGLCRDIEAQIMSCDERVVPDGKAEVSN</sequence>
<gene>
    <name evidence="1" type="ORF">HT585_29545</name>
</gene>
<reference evidence="1 2" key="1">
    <citation type="submission" date="2020-06" db="EMBL/GenBank/DDBJ databases">
        <authorList>
            <person name="Grouzdev D.S."/>
        </authorList>
    </citation>
    <scope>NUCLEOTIDE SEQUENCE [LARGE SCALE GENOMIC DNA]</scope>
    <source>
        <strain evidence="1 2">HO-A22</strain>
    </source>
</reference>
<dbReference type="RefSeq" id="WP_176356358.1">
    <property type="nucleotide sequence ID" value="NZ_JABWDU010000012.1"/>
</dbReference>
<accession>A0A7Y6QCU1</accession>
<evidence type="ECO:0000313" key="1">
    <source>
        <dbReference type="EMBL" id="NVD43015.1"/>
    </source>
</evidence>
<keyword evidence="2" id="KW-1185">Reference proteome</keyword>
<comment type="caution">
    <text evidence="1">The sequence shown here is derived from an EMBL/GenBank/DDBJ whole genome shotgun (WGS) entry which is preliminary data.</text>
</comment>
<dbReference type="Proteomes" id="UP000520198">
    <property type="component" value="Unassembled WGS sequence"/>
</dbReference>
<protein>
    <submittedName>
        <fullName evidence="1">Uncharacterized protein</fullName>
    </submittedName>
</protein>
<dbReference type="EMBL" id="JABWDU010000012">
    <property type="protein sequence ID" value="NVD43015.1"/>
    <property type="molecule type" value="Genomic_DNA"/>
</dbReference>
<proteinExistence type="predicted"/>
<evidence type="ECO:0000313" key="2">
    <source>
        <dbReference type="Proteomes" id="UP000520198"/>
    </source>
</evidence>
<dbReference type="AlphaFoldDB" id="A0A7Y6QCU1"/>
<name>A0A7Y6QCU1_9HYPH</name>